<gene>
    <name evidence="1" type="ORF">E1B28_009295</name>
</gene>
<dbReference type="GeneID" id="66078371"/>
<dbReference type="AlphaFoldDB" id="A0A9P7S069"/>
<reference evidence="1" key="1">
    <citation type="journal article" date="2021" name="Genome Biol. Evol.">
        <title>The assembled and annotated genome of the fairy-ring fungus Marasmius oreades.</title>
        <authorList>
            <person name="Hiltunen M."/>
            <person name="Ament-Velasquez S.L."/>
            <person name="Johannesson H."/>
        </authorList>
    </citation>
    <scope>NUCLEOTIDE SEQUENCE</scope>
    <source>
        <strain evidence="1">03SP1</strain>
    </source>
</reference>
<dbReference type="EMBL" id="CM032185">
    <property type="protein sequence ID" value="KAG7092996.1"/>
    <property type="molecule type" value="Genomic_DNA"/>
</dbReference>
<sequence length="92" mass="10379">MQDPSHEIREDFCRRAWTRIKQTSRENLYAPPVTCFIPYPGSVIHLGQWNLKIAENFPSSPGAKANRQPSRGREFAVVAAHSYSVGLPLLDV</sequence>
<proteinExistence type="predicted"/>
<protein>
    <submittedName>
        <fullName evidence="1">Uncharacterized protein</fullName>
    </submittedName>
</protein>
<comment type="caution">
    <text evidence="1">The sequence shown here is derived from an EMBL/GenBank/DDBJ whole genome shotgun (WGS) entry which is preliminary data.</text>
</comment>
<dbReference type="RefSeq" id="XP_043009466.1">
    <property type="nucleotide sequence ID" value="XM_043154176.1"/>
</dbReference>
<dbReference type="Proteomes" id="UP001049176">
    <property type="component" value="Chromosome 5"/>
</dbReference>
<keyword evidence="2" id="KW-1185">Reference proteome</keyword>
<evidence type="ECO:0000313" key="2">
    <source>
        <dbReference type="Proteomes" id="UP001049176"/>
    </source>
</evidence>
<evidence type="ECO:0000313" key="1">
    <source>
        <dbReference type="EMBL" id="KAG7092996.1"/>
    </source>
</evidence>
<organism evidence="1 2">
    <name type="scientific">Marasmius oreades</name>
    <name type="common">fairy-ring Marasmius</name>
    <dbReference type="NCBI Taxonomy" id="181124"/>
    <lineage>
        <taxon>Eukaryota</taxon>
        <taxon>Fungi</taxon>
        <taxon>Dikarya</taxon>
        <taxon>Basidiomycota</taxon>
        <taxon>Agaricomycotina</taxon>
        <taxon>Agaricomycetes</taxon>
        <taxon>Agaricomycetidae</taxon>
        <taxon>Agaricales</taxon>
        <taxon>Marasmiineae</taxon>
        <taxon>Marasmiaceae</taxon>
        <taxon>Marasmius</taxon>
    </lineage>
</organism>
<name>A0A9P7S069_9AGAR</name>
<accession>A0A9P7S069</accession>
<dbReference type="KEGG" id="more:E1B28_009295"/>